<reference evidence="2 3" key="1">
    <citation type="submission" date="2024-08" db="EMBL/GenBank/DDBJ databases">
        <authorList>
            <person name="Ishaq N."/>
        </authorList>
    </citation>
    <scope>NUCLEOTIDE SEQUENCE [LARGE SCALE GENOMIC DNA]</scope>
    <source>
        <strain evidence="2 3">DSM 18651</strain>
    </source>
</reference>
<evidence type="ECO:0000313" key="3">
    <source>
        <dbReference type="Proteomes" id="UP001569428"/>
    </source>
</evidence>
<accession>A0ABV4P8N2</accession>
<keyword evidence="1" id="KW-0732">Signal</keyword>
<sequence length="174" mass="19677">MKKFIISLLLFGCSGSMAEIPFSFSVEQLFSSSDVVAIVEVSEGKLTNEGLYQLKASLEKSIKGRKRNSFLSFAHREGHFSDKPDRLGGKYLVFLKTHNGTYTTNTEGFSVIEVAEIAAERPDMELVLRRLNLGSNRIVNDFDKETVWYPVICTYGSEKICENAFDILERAFRK</sequence>
<dbReference type="EMBL" id="JBGMEK010000202">
    <property type="protein sequence ID" value="MFA0814023.1"/>
    <property type="molecule type" value="Genomic_DNA"/>
</dbReference>
<protein>
    <submittedName>
        <fullName evidence="2">Uncharacterized protein</fullName>
    </submittedName>
</protein>
<proteinExistence type="predicted"/>
<dbReference type="Proteomes" id="UP001569428">
    <property type="component" value="Unassembled WGS sequence"/>
</dbReference>
<evidence type="ECO:0000256" key="1">
    <source>
        <dbReference type="SAM" id="SignalP"/>
    </source>
</evidence>
<organism evidence="2 3">
    <name type="scientific">Microbulbifer epialgicus</name>
    <dbReference type="NCBI Taxonomy" id="393907"/>
    <lineage>
        <taxon>Bacteria</taxon>
        <taxon>Pseudomonadati</taxon>
        <taxon>Pseudomonadota</taxon>
        <taxon>Gammaproteobacteria</taxon>
        <taxon>Cellvibrionales</taxon>
        <taxon>Microbulbiferaceae</taxon>
        <taxon>Microbulbifer</taxon>
    </lineage>
</organism>
<keyword evidence="3" id="KW-1185">Reference proteome</keyword>
<feature type="chain" id="PRO_5045139879" evidence="1">
    <location>
        <begin position="19"/>
        <end position="174"/>
    </location>
</feature>
<name>A0ABV4P8N2_9GAMM</name>
<dbReference type="RefSeq" id="WP_371841866.1">
    <property type="nucleotide sequence ID" value="NZ_JBGMEK010000202.1"/>
</dbReference>
<gene>
    <name evidence="2" type="ORF">ACCI49_24460</name>
</gene>
<comment type="caution">
    <text evidence="2">The sequence shown here is derived from an EMBL/GenBank/DDBJ whole genome shotgun (WGS) entry which is preliminary data.</text>
</comment>
<evidence type="ECO:0000313" key="2">
    <source>
        <dbReference type="EMBL" id="MFA0814023.1"/>
    </source>
</evidence>
<feature type="signal peptide" evidence="1">
    <location>
        <begin position="1"/>
        <end position="18"/>
    </location>
</feature>